<dbReference type="EMBL" id="PDNA01000061">
    <property type="protein sequence ID" value="PGH17865.1"/>
    <property type="molecule type" value="Genomic_DNA"/>
</dbReference>
<feature type="region of interest" description="Disordered" evidence="1">
    <location>
        <begin position="92"/>
        <end position="123"/>
    </location>
</feature>
<accession>A0A2B7Y9D8</accession>
<evidence type="ECO:0000313" key="3">
    <source>
        <dbReference type="Proteomes" id="UP000224634"/>
    </source>
</evidence>
<reference evidence="2 3" key="1">
    <citation type="submission" date="2017-10" db="EMBL/GenBank/DDBJ databases">
        <title>Comparative genomics in systemic dimorphic fungi from Ajellomycetaceae.</title>
        <authorList>
            <person name="Munoz J.F."/>
            <person name="Mcewen J.G."/>
            <person name="Clay O.K."/>
            <person name="Cuomo C.A."/>
        </authorList>
    </citation>
    <scope>NUCLEOTIDE SEQUENCE [LARGE SCALE GENOMIC DNA]</scope>
    <source>
        <strain evidence="2 3">UAMH7299</strain>
    </source>
</reference>
<gene>
    <name evidence="2" type="ORF">AJ80_04689</name>
</gene>
<organism evidence="2 3">
    <name type="scientific">Polytolypa hystricis (strain UAMH7299)</name>
    <dbReference type="NCBI Taxonomy" id="1447883"/>
    <lineage>
        <taxon>Eukaryota</taxon>
        <taxon>Fungi</taxon>
        <taxon>Dikarya</taxon>
        <taxon>Ascomycota</taxon>
        <taxon>Pezizomycotina</taxon>
        <taxon>Eurotiomycetes</taxon>
        <taxon>Eurotiomycetidae</taxon>
        <taxon>Onygenales</taxon>
        <taxon>Onygenales incertae sedis</taxon>
        <taxon>Polytolypa</taxon>
    </lineage>
</organism>
<name>A0A2B7Y9D8_POLH7</name>
<proteinExistence type="predicted"/>
<sequence>MSQFKNITRWLLAAGGSTSADGKSTYYLYEEKNTLCIKPWTGSEFAGKSWVATGVKSGTSAPCISVNGKHLVFCVNQSDILKCYAESQKVPAADMGDDDDDDDDDEDDDTLWNDVPSGPAGNIKVHSKSQLEVNISESGITVFYQTPDGRLGTIVNRGKDWQTIGLQSPNVLLGTPLASFTSKEKPLLFYLNDDNSIHFLTNDTHQDTWTDAPLANVKLGGYVSRLAVSEGDDNAGLAAYCLADGKLLMVKESGDQVDVLGTVEKGEFHAAQGQESVLVGWQWRPVPIYMDYVPYYWSPW</sequence>
<protein>
    <recommendedName>
        <fullName evidence="4">Fucose-specific lectin</fullName>
    </recommendedName>
</protein>
<evidence type="ECO:0000256" key="1">
    <source>
        <dbReference type="SAM" id="MobiDB-lite"/>
    </source>
</evidence>
<dbReference type="Proteomes" id="UP000224634">
    <property type="component" value="Unassembled WGS sequence"/>
</dbReference>
<evidence type="ECO:0008006" key="4">
    <source>
        <dbReference type="Google" id="ProtNLM"/>
    </source>
</evidence>
<keyword evidence="3" id="KW-1185">Reference proteome</keyword>
<feature type="compositionally biased region" description="Acidic residues" evidence="1">
    <location>
        <begin position="95"/>
        <end position="111"/>
    </location>
</feature>
<evidence type="ECO:0000313" key="2">
    <source>
        <dbReference type="EMBL" id="PGH17865.1"/>
    </source>
</evidence>
<dbReference type="Gene3D" id="2.120.10.70">
    <property type="entry name" value="Fucose-specific lectin"/>
    <property type="match status" value="1"/>
</dbReference>
<comment type="caution">
    <text evidence="2">The sequence shown here is derived from an EMBL/GenBank/DDBJ whole genome shotgun (WGS) entry which is preliminary data.</text>
</comment>
<dbReference type="SUPFAM" id="SSF89372">
    <property type="entry name" value="Fucose-specific lectin"/>
    <property type="match status" value="1"/>
</dbReference>
<dbReference type="OrthoDB" id="5367135at2759"/>
<dbReference type="AlphaFoldDB" id="A0A2B7Y9D8"/>